<dbReference type="InterPro" id="IPR029069">
    <property type="entry name" value="HotDog_dom_sf"/>
</dbReference>
<reference evidence="1 2" key="1">
    <citation type="submission" date="2012-11" db="EMBL/GenBank/DDBJ databases">
        <title>Whole genome sequence of Acidisphaera rubrifaciens HS-AP3.</title>
        <authorList>
            <person name="Azuma Y."/>
            <person name="Higashiura N."/>
            <person name="Hirakawa H."/>
            <person name="Matsushita K."/>
        </authorList>
    </citation>
    <scope>NUCLEOTIDE SEQUENCE [LARGE SCALE GENOMIC DNA]</scope>
    <source>
        <strain evidence="1 2">HS-AP3</strain>
    </source>
</reference>
<proteinExistence type="predicted"/>
<evidence type="ECO:0000313" key="2">
    <source>
        <dbReference type="Proteomes" id="UP000032680"/>
    </source>
</evidence>
<sequence length="146" mass="14714">MSPLDAGAIAALVPHAGAMMLLESVAAWDAGAIACHADSHLDPANPLRRDGRLAALCGIEYALQAAALHGALCAGGPASAGYVASLRDVAWTVERLDDPALGTLDVRATLEHREGGGMLYALELRSAAGAVLLTGRAGIIVPAPAS</sequence>
<dbReference type="Proteomes" id="UP000032680">
    <property type="component" value="Unassembled WGS sequence"/>
</dbReference>
<dbReference type="AlphaFoldDB" id="A0A0D6PAU8"/>
<protein>
    <submittedName>
        <fullName evidence="1">3-oxoacyl-(Acyl carrier protein) reductase/phosphotransferase</fullName>
    </submittedName>
</protein>
<name>A0A0D6PAU8_9PROT</name>
<dbReference type="SUPFAM" id="SSF54637">
    <property type="entry name" value="Thioesterase/thiol ester dehydrase-isomerase"/>
    <property type="match status" value="1"/>
</dbReference>
<gene>
    <name evidence="1" type="ORF">Asru_0929_02</name>
</gene>
<comment type="caution">
    <text evidence="1">The sequence shown here is derived from an EMBL/GenBank/DDBJ whole genome shotgun (WGS) entry which is preliminary data.</text>
</comment>
<organism evidence="1 2">
    <name type="scientific">Acidisphaera rubrifaciens HS-AP3</name>
    <dbReference type="NCBI Taxonomy" id="1231350"/>
    <lineage>
        <taxon>Bacteria</taxon>
        <taxon>Pseudomonadati</taxon>
        <taxon>Pseudomonadota</taxon>
        <taxon>Alphaproteobacteria</taxon>
        <taxon>Acetobacterales</taxon>
        <taxon>Acetobacteraceae</taxon>
        <taxon>Acidisphaera</taxon>
    </lineage>
</organism>
<dbReference type="EMBL" id="BANB01000926">
    <property type="protein sequence ID" value="GAN78486.1"/>
    <property type="molecule type" value="Genomic_DNA"/>
</dbReference>
<dbReference type="InterPro" id="IPR016776">
    <property type="entry name" value="ApeP-like_dehydratase"/>
</dbReference>
<evidence type="ECO:0000313" key="1">
    <source>
        <dbReference type="EMBL" id="GAN78486.1"/>
    </source>
</evidence>
<accession>A0A0D6PAU8</accession>
<keyword evidence="2" id="KW-1185">Reference proteome</keyword>
<dbReference type="RefSeq" id="WP_048863214.1">
    <property type="nucleotide sequence ID" value="NZ_BANB01000926.1"/>
</dbReference>
<dbReference type="Gene3D" id="3.10.129.10">
    <property type="entry name" value="Hotdog Thioesterase"/>
    <property type="match status" value="1"/>
</dbReference>
<dbReference type="OrthoDB" id="9800188at2"/>
<keyword evidence="1" id="KW-0808">Transferase</keyword>
<dbReference type="Pfam" id="PF22817">
    <property type="entry name" value="ApeP-like"/>
    <property type="match status" value="1"/>
</dbReference>
<dbReference type="GO" id="GO:0016740">
    <property type="term" value="F:transferase activity"/>
    <property type="evidence" value="ECO:0007669"/>
    <property type="project" value="UniProtKB-KW"/>
</dbReference>